<feature type="domain" description="DUF1612" evidence="1">
    <location>
        <begin position="187"/>
        <end position="313"/>
    </location>
</feature>
<dbReference type="Pfam" id="PF11972">
    <property type="entry name" value="HTH_13"/>
    <property type="match status" value="1"/>
</dbReference>
<accession>A0A1S7U755</accession>
<feature type="domain" description="HTH DNA binding" evidence="2">
    <location>
        <begin position="322"/>
        <end position="375"/>
    </location>
</feature>
<evidence type="ECO:0000313" key="4">
    <source>
        <dbReference type="Proteomes" id="UP000192140"/>
    </source>
</evidence>
<gene>
    <name evidence="3" type="ORF">AGR7A_pAt10088</name>
</gene>
<keyword evidence="4" id="KW-1185">Reference proteome</keyword>
<dbReference type="EMBL" id="FCNP01000048">
    <property type="protein sequence ID" value="CVI62754.1"/>
    <property type="molecule type" value="Genomic_DNA"/>
</dbReference>
<dbReference type="NCBIfam" id="NF040876">
    <property type="entry name" value="RHE_PE00001_fam"/>
    <property type="match status" value="1"/>
</dbReference>
<dbReference type="InterPro" id="IPR011670">
    <property type="entry name" value="DUF1612"/>
</dbReference>
<evidence type="ECO:0000259" key="1">
    <source>
        <dbReference type="Pfam" id="PF07756"/>
    </source>
</evidence>
<dbReference type="AlphaFoldDB" id="A0A1S7U755"/>
<reference evidence="3" key="1">
    <citation type="submission" date="2016-01" db="EMBL/GenBank/DDBJ databases">
        <authorList>
            <person name="Regsiter A."/>
            <person name="william w."/>
        </authorList>
    </citation>
    <scope>NUCLEOTIDE SEQUENCE</scope>
    <source>
        <strain evidence="3">NCPPB 1641</strain>
    </source>
</reference>
<dbReference type="Pfam" id="PF07756">
    <property type="entry name" value="DUF1612"/>
    <property type="match status" value="1"/>
</dbReference>
<dbReference type="InterPro" id="IPR048017">
    <property type="entry name" value="Y4cF-like"/>
</dbReference>
<sequence>MSYDFANLPILSLMGPAFEAGLALARLDERIARSPVGRGWIERSHFADACASLWLDGELVHLEDLVLHDAAKDIRTPTHELTIAGDVLRTRRRIAGHLPGWAVSADGIRTLRQTSEITSTGTDEVETAGAIRRAAAIDPEGEGDMDGGDTLPGVDYAEIDAVLARSEAAIENASRPGRGGTQERDPMIYDLDWDEDERLEEWRGVLRQTQDLPAVLQAIVALDAWNELAVLQHAHWLGRLFCVSILRQAGVTTATHLVAVNLGLKSIPVDRRRHRDRETRLLAIAQGFSTAAEIGLKEHDRLALAKTVMDRKLEGRRTSSKLPELVELVMAKPLVSTKMVAKTLDVTPQAARRIVLELGLREMTGRGRFRAWGVL</sequence>
<evidence type="ECO:0000259" key="2">
    <source>
        <dbReference type="Pfam" id="PF11972"/>
    </source>
</evidence>
<evidence type="ECO:0000313" key="3">
    <source>
        <dbReference type="EMBL" id="CVI62754.1"/>
    </source>
</evidence>
<name>A0A1S7U755_9HYPH</name>
<proteinExistence type="predicted"/>
<organism evidence="3 4">
    <name type="scientific">Agrobacterium deltaense NCPPB 1641</name>
    <dbReference type="NCBI Taxonomy" id="1183425"/>
    <lineage>
        <taxon>Bacteria</taxon>
        <taxon>Pseudomonadati</taxon>
        <taxon>Pseudomonadota</taxon>
        <taxon>Alphaproteobacteria</taxon>
        <taxon>Hyphomicrobiales</taxon>
        <taxon>Rhizobiaceae</taxon>
        <taxon>Rhizobium/Agrobacterium group</taxon>
        <taxon>Agrobacterium</taxon>
    </lineage>
</organism>
<dbReference type="InterPro" id="IPR021068">
    <property type="entry name" value="HTH_DNA-bd"/>
</dbReference>
<protein>
    <submittedName>
        <fullName evidence="3">Uncharacterized protein</fullName>
    </submittedName>
</protein>
<comment type="caution">
    <text evidence="3">The sequence shown here is derived from an EMBL/GenBank/DDBJ whole genome shotgun (WGS) entry which is preliminary data.</text>
</comment>
<dbReference type="Proteomes" id="UP000192140">
    <property type="component" value="Unassembled WGS sequence"/>
</dbReference>